<keyword evidence="1" id="KW-1133">Transmembrane helix</keyword>
<evidence type="ECO:0000313" key="3">
    <source>
        <dbReference type="Proteomes" id="UP001595443"/>
    </source>
</evidence>
<evidence type="ECO:0000256" key="1">
    <source>
        <dbReference type="SAM" id="Phobius"/>
    </source>
</evidence>
<feature type="transmembrane region" description="Helical" evidence="1">
    <location>
        <begin position="45"/>
        <end position="69"/>
    </location>
</feature>
<protein>
    <submittedName>
        <fullName evidence="2">Uncharacterized protein</fullName>
    </submittedName>
</protein>
<gene>
    <name evidence="2" type="ORF">ACFOES_09415</name>
</gene>
<dbReference type="EMBL" id="JBHRSK010000004">
    <property type="protein sequence ID" value="MFC2968312.1"/>
    <property type="molecule type" value="Genomic_DNA"/>
</dbReference>
<keyword evidence="1" id="KW-0812">Transmembrane</keyword>
<dbReference type="Proteomes" id="UP001595443">
    <property type="component" value="Unassembled WGS sequence"/>
</dbReference>
<proteinExistence type="predicted"/>
<keyword evidence="3" id="KW-1185">Reference proteome</keyword>
<keyword evidence="1" id="KW-0472">Membrane</keyword>
<accession>A0ABV7AGJ0</accession>
<organism evidence="2 3">
    <name type="scientific">Acidimangrovimonas pyrenivorans</name>
    <dbReference type="NCBI Taxonomy" id="2030798"/>
    <lineage>
        <taxon>Bacteria</taxon>
        <taxon>Pseudomonadati</taxon>
        <taxon>Pseudomonadota</taxon>
        <taxon>Alphaproteobacteria</taxon>
        <taxon>Rhodobacterales</taxon>
        <taxon>Paracoccaceae</taxon>
        <taxon>Acidimangrovimonas</taxon>
    </lineage>
</organism>
<reference evidence="3" key="1">
    <citation type="journal article" date="2019" name="Int. J. Syst. Evol. Microbiol.">
        <title>The Global Catalogue of Microorganisms (GCM) 10K type strain sequencing project: providing services to taxonomists for standard genome sequencing and annotation.</title>
        <authorList>
            <consortium name="The Broad Institute Genomics Platform"/>
            <consortium name="The Broad Institute Genome Sequencing Center for Infectious Disease"/>
            <person name="Wu L."/>
            <person name="Ma J."/>
        </authorList>
    </citation>
    <scope>NUCLEOTIDE SEQUENCE [LARGE SCALE GENOMIC DNA]</scope>
    <source>
        <strain evidence="3">KCTC 62192</strain>
    </source>
</reference>
<feature type="transmembrane region" description="Helical" evidence="1">
    <location>
        <begin position="12"/>
        <end position="33"/>
    </location>
</feature>
<name>A0ABV7AGJ0_9RHOB</name>
<evidence type="ECO:0000313" key="2">
    <source>
        <dbReference type="EMBL" id="MFC2968312.1"/>
    </source>
</evidence>
<sequence length="110" mass="12384">MPELIRLYIRHVLIGWGISALFCVGLIWFDVAGLRHLVLETQSGWIAAFMLFISNGVVFAGVQFGIAVMRMAEDDDGPRGGRRQETRSRPALLRALVPVRVEADDPRRQH</sequence>
<dbReference type="RefSeq" id="WP_377832980.1">
    <property type="nucleotide sequence ID" value="NZ_JBHRSK010000004.1"/>
</dbReference>
<comment type="caution">
    <text evidence="2">The sequence shown here is derived from an EMBL/GenBank/DDBJ whole genome shotgun (WGS) entry which is preliminary data.</text>
</comment>